<organism evidence="2 4">
    <name type="scientific">Vibrio owensii</name>
    <dbReference type="NCBI Taxonomy" id="696485"/>
    <lineage>
        <taxon>Bacteria</taxon>
        <taxon>Pseudomonadati</taxon>
        <taxon>Pseudomonadota</taxon>
        <taxon>Gammaproteobacteria</taxon>
        <taxon>Vibrionales</taxon>
        <taxon>Vibrionaceae</taxon>
        <taxon>Vibrio</taxon>
    </lineage>
</organism>
<proteinExistence type="predicted"/>
<gene>
    <name evidence="2" type="ORF">APZ19_19095</name>
    <name evidence="1" type="ORF">D0812_22080</name>
</gene>
<protein>
    <submittedName>
        <fullName evidence="2">Uncharacterized protein</fullName>
    </submittedName>
</protein>
<reference evidence="1 3" key="2">
    <citation type="submission" date="2018-10" db="EMBL/GenBank/DDBJ databases">
        <title>Whole Genome of Vibrio owensii strain 170502, isolated from Acute Hepatopancreatic Necrosis Disease (AHPND) shrimp.</title>
        <authorList>
            <person name="Yan M."/>
            <person name="Wang X."/>
            <person name="Wang Y."/>
        </authorList>
    </citation>
    <scope>NUCLEOTIDE SEQUENCE [LARGE SCALE GENOMIC DNA]</scope>
    <source>
        <strain evidence="1 3">1700302</strain>
    </source>
</reference>
<dbReference type="Proteomes" id="UP000272136">
    <property type="component" value="Chromosome 2"/>
</dbReference>
<reference evidence="2" key="3">
    <citation type="submission" date="2019-11" db="EMBL/GenBank/DDBJ databases">
        <title>Complete genome sequence of Vibrio owensii SH-14 isolated from shrimp with acute hepatopancreatic necrosis diease.</title>
        <authorList>
            <person name="Liang X."/>
            <person name="Wang Y."/>
        </authorList>
    </citation>
    <scope>NUCLEOTIDE SEQUENCE</scope>
    <source>
        <strain evidence="2">SH14</strain>
    </source>
</reference>
<dbReference type="RefSeq" id="WP_054823365.1">
    <property type="nucleotide sequence ID" value="NZ_CP033138.1"/>
</dbReference>
<evidence type="ECO:0000313" key="4">
    <source>
        <dbReference type="Proteomes" id="UP000390336"/>
    </source>
</evidence>
<dbReference type="EMBL" id="CP045860">
    <property type="protein sequence ID" value="QGH49227.1"/>
    <property type="molecule type" value="Genomic_DNA"/>
</dbReference>
<evidence type="ECO:0000313" key="2">
    <source>
        <dbReference type="EMBL" id="QGH49227.1"/>
    </source>
</evidence>
<evidence type="ECO:0000313" key="1">
    <source>
        <dbReference type="EMBL" id="AYO17080.1"/>
    </source>
</evidence>
<name>A0AAP9KC44_9VIBR</name>
<sequence>MNNSKNHYGENVAWFCMDVSITLDDMQEDGMLLSSVDVYGEDESGREGCTEIEVIKLLESAHVVITEQEAKYKELANASNELIKALGVHHGITLDHIIGANTRKALQKITDLIECKS</sequence>
<keyword evidence="3" id="KW-1185">Reference proteome</keyword>
<accession>A0AAP9KC44</accession>
<evidence type="ECO:0000313" key="3">
    <source>
        <dbReference type="Proteomes" id="UP000272136"/>
    </source>
</evidence>
<dbReference type="AlphaFoldDB" id="A0AAP9KC44"/>
<dbReference type="EMBL" id="CP033138">
    <property type="protein sequence ID" value="AYO17080.1"/>
    <property type="molecule type" value="Genomic_DNA"/>
</dbReference>
<reference evidence="2 4" key="1">
    <citation type="journal article" date="2015" name="Genome Announc.">
        <title>Draft Genome Sequence of Vibrio owensii Strain SH-14, Which Causes Shrimp Acute Hepatopancreatic Necrosis Disease.</title>
        <authorList>
            <person name="Liu L."/>
            <person name="Xiao J."/>
            <person name="Xia X."/>
            <person name="Pan Y."/>
            <person name="Yan S."/>
            <person name="Wang Y."/>
        </authorList>
    </citation>
    <scope>NUCLEOTIDE SEQUENCE [LARGE SCALE GENOMIC DNA]</scope>
    <source>
        <strain evidence="2 4">SH14</strain>
    </source>
</reference>
<dbReference type="Proteomes" id="UP000390336">
    <property type="component" value="Chromosome 2"/>
</dbReference>